<name>A0A8B3FLN5_9ACTN</name>
<dbReference type="GO" id="GO:0003677">
    <property type="term" value="F:DNA binding"/>
    <property type="evidence" value="ECO:0007669"/>
    <property type="project" value="UniProtKB-UniRule"/>
</dbReference>
<comment type="similarity">
    <text evidence="1">Belongs to the 'phage' integrase family.</text>
</comment>
<dbReference type="PANTHER" id="PTHR30349:SF64">
    <property type="entry name" value="PROPHAGE INTEGRASE INTD-RELATED"/>
    <property type="match status" value="1"/>
</dbReference>
<gene>
    <name evidence="7" type="ORF">D7U36_08895</name>
</gene>
<dbReference type="PANTHER" id="PTHR30349">
    <property type="entry name" value="PHAGE INTEGRASE-RELATED"/>
    <property type="match status" value="1"/>
</dbReference>
<feature type="domain" description="Tyr recombinase" evidence="5">
    <location>
        <begin position="161"/>
        <end position="343"/>
    </location>
</feature>
<evidence type="ECO:0000256" key="3">
    <source>
        <dbReference type="ARBA" id="ARBA00023172"/>
    </source>
</evidence>
<protein>
    <submittedName>
        <fullName evidence="7">Site-specific integrase</fullName>
    </submittedName>
</protein>
<dbReference type="InterPro" id="IPR010998">
    <property type="entry name" value="Integrase_recombinase_N"/>
</dbReference>
<sequence>MAASGTAPGAWTLAAAGVWPESSVEAARLRAAVHAGARRRARAGGAEGERVAPPLSGEVPNDEELIAGWLAPYAGSTRAQYARLMHVWMGVLAEAGLGLLDGDRARIEAWGAALLRSGMARTTVAAYLGVVCGFYRWCWEEGHLPTDVGAHVRRPSRPRRSGQRWLEAGELRRLLDAARDEGPTEHAMVCMLGLNGLRIGEAIAARIEHLGRQGDRTTLLLPSRKAGVMDRVGLPERAVWAIGEATRGRTSGLILRTGAGGQFYPAAVYRVLDQLAEDAGIAPPLRPHMLRATFITLSLDAGVPVRDVMASAGHMHATMVSYYDRAYGSVKRNASGRLADWLDTQP</sequence>
<organism evidence="7 8">
    <name type="scientific">Propionibacterium australiense</name>
    <dbReference type="NCBI Taxonomy" id="119981"/>
    <lineage>
        <taxon>Bacteria</taxon>
        <taxon>Bacillati</taxon>
        <taxon>Actinomycetota</taxon>
        <taxon>Actinomycetes</taxon>
        <taxon>Propionibacteriales</taxon>
        <taxon>Propionibacteriaceae</taxon>
        <taxon>Propionibacterium</taxon>
    </lineage>
</organism>
<dbReference type="Proteomes" id="UP000279336">
    <property type="component" value="Unassembled WGS sequence"/>
</dbReference>
<dbReference type="InterPro" id="IPR050090">
    <property type="entry name" value="Tyrosine_recombinase_XerCD"/>
</dbReference>
<dbReference type="Gene3D" id="1.10.443.10">
    <property type="entry name" value="Intergrase catalytic core"/>
    <property type="match status" value="1"/>
</dbReference>
<evidence type="ECO:0000313" key="7">
    <source>
        <dbReference type="EMBL" id="RLP08915.1"/>
    </source>
</evidence>
<evidence type="ECO:0000256" key="4">
    <source>
        <dbReference type="PROSITE-ProRule" id="PRU01248"/>
    </source>
</evidence>
<evidence type="ECO:0000259" key="5">
    <source>
        <dbReference type="PROSITE" id="PS51898"/>
    </source>
</evidence>
<dbReference type="InterPro" id="IPR013762">
    <property type="entry name" value="Integrase-like_cat_sf"/>
</dbReference>
<dbReference type="InterPro" id="IPR002104">
    <property type="entry name" value="Integrase_catalytic"/>
</dbReference>
<dbReference type="InterPro" id="IPR044068">
    <property type="entry name" value="CB"/>
</dbReference>
<dbReference type="GO" id="GO:0006310">
    <property type="term" value="P:DNA recombination"/>
    <property type="evidence" value="ECO:0007669"/>
    <property type="project" value="UniProtKB-KW"/>
</dbReference>
<dbReference type="GO" id="GO:0015074">
    <property type="term" value="P:DNA integration"/>
    <property type="evidence" value="ECO:0007669"/>
    <property type="project" value="InterPro"/>
</dbReference>
<dbReference type="EMBL" id="RCIW01000012">
    <property type="protein sequence ID" value="RLP08915.1"/>
    <property type="molecule type" value="Genomic_DNA"/>
</dbReference>
<proteinExistence type="inferred from homology"/>
<evidence type="ECO:0000259" key="6">
    <source>
        <dbReference type="PROSITE" id="PS51900"/>
    </source>
</evidence>
<evidence type="ECO:0000256" key="2">
    <source>
        <dbReference type="ARBA" id="ARBA00023125"/>
    </source>
</evidence>
<dbReference type="PROSITE" id="PS51898">
    <property type="entry name" value="TYR_RECOMBINASE"/>
    <property type="match status" value="1"/>
</dbReference>
<reference evidence="7 8" key="1">
    <citation type="submission" date="2018-10" db="EMBL/GenBank/DDBJ databases">
        <title>Propionibacterium australiense Genome Sequencing and Assembly.</title>
        <authorList>
            <person name="Bernier A.-M."/>
            <person name="Bernard K."/>
        </authorList>
    </citation>
    <scope>NUCLEOTIDE SEQUENCE [LARGE SCALE GENOMIC DNA]</scope>
    <source>
        <strain evidence="7 8">NML98A078</strain>
    </source>
</reference>
<dbReference type="Gene3D" id="1.10.150.130">
    <property type="match status" value="1"/>
</dbReference>
<evidence type="ECO:0000313" key="8">
    <source>
        <dbReference type="Proteomes" id="UP000279336"/>
    </source>
</evidence>
<dbReference type="AlphaFoldDB" id="A0A8B3FLN5"/>
<dbReference type="InterPro" id="IPR011010">
    <property type="entry name" value="DNA_brk_join_enz"/>
</dbReference>
<feature type="domain" description="Core-binding (CB)" evidence="6">
    <location>
        <begin position="60"/>
        <end position="139"/>
    </location>
</feature>
<dbReference type="CDD" id="cd00397">
    <property type="entry name" value="DNA_BRE_C"/>
    <property type="match status" value="1"/>
</dbReference>
<comment type="caution">
    <text evidence="7">The sequence shown here is derived from an EMBL/GenBank/DDBJ whole genome shotgun (WGS) entry which is preliminary data.</text>
</comment>
<keyword evidence="3" id="KW-0233">DNA recombination</keyword>
<dbReference type="PROSITE" id="PS51900">
    <property type="entry name" value="CB"/>
    <property type="match status" value="1"/>
</dbReference>
<dbReference type="OrthoDB" id="4137935at2"/>
<dbReference type="Pfam" id="PF00589">
    <property type="entry name" value="Phage_integrase"/>
    <property type="match status" value="1"/>
</dbReference>
<keyword evidence="2 4" id="KW-0238">DNA-binding</keyword>
<evidence type="ECO:0000256" key="1">
    <source>
        <dbReference type="ARBA" id="ARBA00008857"/>
    </source>
</evidence>
<dbReference type="SUPFAM" id="SSF56349">
    <property type="entry name" value="DNA breaking-rejoining enzymes"/>
    <property type="match status" value="1"/>
</dbReference>
<accession>A0A8B3FLN5</accession>